<dbReference type="AlphaFoldDB" id="A0A022PUD6"/>
<accession>A0A022PUD6</accession>
<keyword evidence="1" id="KW-0547">Nucleotide-binding</keyword>
<name>A0A022PUD6_ERYGU</name>
<evidence type="ECO:0000259" key="2">
    <source>
        <dbReference type="Pfam" id="PF04548"/>
    </source>
</evidence>
<dbReference type="Pfam" id="PF04548">
    <property type="entry name" value="AIG1"/>
    <property type="match status" value="1"/>
</dbReference>
<reference evidence="3 4" key="1">
    <citation type="journal article" date="2013" name="Proc. Natl. Acad. Sci. U.S.A.">
        <title>Fine-scale variation in meiotic recombination in Mimulus inferred from population shotgun sequencing.</title>
        <authorList>
            <person name="Hellsten U."/>
            <person name="Wright K.M."/>
            <person name="Jenkins J."/>
            <person name="Shu S."/>
            <person name="Yuan Y."/>
            <person name="Wessler S.R."/>
            <person name="Schmutz J."/>
            <person name="Willis J.H."/>
            <person name="Rokhsar D.S."/>
        </authorList>
    </citation>
    <scope>NUCLEOTIDE SEQUENCE [LARGE SCALE GENOMIC DNA]</scope>
    <source>
        <strain evidence="4">cv. DUN x IM62</strain>
    </source>
</reference>
<proteinExistence type="predicted"/>
<dbReference type="GO" id="GO:0005525">
    <property type="term" value="F:GTP binding"/>
    <property type="evidence" value="ECO:0007669"/>
    <property type="project" value="InterPro"/>
</dbReference>
<evidence type="ECO:0000313" key="3">
    <source>
        <dbReference type="EMBL" id="EYU17860.1"/>
    </source>
</evidence>
<keyword evidence="4" id="KW-1185">Reference proteome</keyword>
<dbReference type="EMBL" id="KI632352">
    <property type="protein sequence ID" value="EYU17860.1"/>
    <property type="molecule type" value="Genomic_DNA"/>
</dbReference>
<dbReference type="STRING" id="4155.A0A022PUD6"/>
<gene>
    <name evidence="3" type="ORF">MIMGU_mgv11b0181732mg</name>
</gene>
<dbReference type="InterPro" id="IPR006703">
    <property type="entry name" value="G_AIG1"/>
</dbReference>
<evidence type="ECO:0000313" key="4">
    <source>
        <dbReference type="Proteomes" id="UP000030748"/>
    </source>
</evidence>
<feature type="non-terminal residue" evidence="3">
    <location>
        <position position="1"/>
    </location>
</feature>
<evidence type="ECO:0000256" key="1">
    <source>
        <dbReference type="ARBA" id="ARBA00022741"/>
    </source>
</evidence>
<protein>
    <recommendedName>
        <fullName evidence="2">AIG1-type G domain-containing protein</fullName>
    </recommendedName>
</protein>
<dbReference type="Gene3D" id="3.40.50.300">
    <property type="entry name" value="P-loop containing nucleotide triphosphate hydrolases"/>
    <property type="match status" value="1"/>
</dbReference>
<feature type="domain" description="AIG1-type G" evidence="2">
    <location>
        <begin position="3"/>
        <end position="49"/>
    </location>
</feature>
<dbReference type="InterPro" id="IPR027417">
    <property type="entry name" value="P-loop_NTPase"/>
</dbReference>
<dbReference type="Proteomes" id="UP000030748">
    <property type="component" value="Unassembled WGS sequence"/>
</dbReference>
<sequence length="74" mass="8604">ESLRKCGNRRVVFDNKTRDESKKSEQLKQFLYLVDAVVYKNGGKPYTKTDLEISRLSAQIAAIFAEMKLKYERS</sequence>
<organism evidence="3 4">
    <name type="scientific">Erythranthe guttata</name>
    <name type="common">Yellow monkey flower</name>
    <name type="synonym">Mimulus guttatus</name>
    <dbReference type="NCBI Taxonomy" id="4155"/>
    <lineage>
        <taxon>Eukaryota</taxon>
        <taxon>Viridiplantae</taxon>
        <taxon>Streptophyta</taxon>
        <taxon>Embryophyta</taxon>
        <taxon>Tracheophyta</taxon>
        <taxon>Spermatophyta</taxon>
        <taxon>Magnoliopsida</taxon>
        <taxon>eudicotyledons</taxon>
        <taxon>Gunneridae</taxon>
        <taxon>Pentapetalae</taxon>
        <taxon>asterids</taxon>
        <taxon>lamiids</taxon>
        <taxon>Lamiales</taxon>
        <taxon>Phrymaceae</taxon>
        <taxon>Erythranthe</taxon>
    </lineage>
</organism>